<evidence type="ECO:0000259" key="3">
    <source>
        <dbReference type="Pfam" id="PF03061"/>
    </source>
</evidence>
<name>A0A0A0I2M2_CLONO</name>
<dbReference type="SUPFAM" id="SSF54637">
    <property type="entry name" value="Thioesterase/thiol ester dehydrase-isomerase"/>
    <property type="match status" value="1"/>
</dbReference>
<dbReference type="PANTHER" id="PTHR21660:SF1">
    <property type="entry name" value="ACYL-COENZYME A THIOESTERASE 13"/>
    <property type="match status" value="1"/>
</dbReference>
<keyword evidence="2" id="KW-0378">Hydrolase</keyword>
<sequence length="138" mass="15472">MNILDNEGNLKVASCVSIMEPKIVEYKEGESLTLSFPVLEKYLNPLKCMQGGFITAAFDNTFGIFFIMESGGEALTTIDISTSYQRPIFLGDDLIITVYIKKMGNTIVHMYGEAYNKENKLIATGNTNIMRIQNRINN</sequence>
<organism evidence="4 5">
    <name type="scientific">Clostridium novyi A str. 4552</name>
    <dbReference type="NCBI Taxonomy" id="1444289"/>
    <lineage>
        <taxon>Bacteria</taxon>
        <taxon>Bacillati</taxon>
        <taxon>Bacillota</taxon>
        <taxon>Clostridia</taxon>
        <taxon>Eubacteriales</taxon>
        <taxon>Clostridiaceae</taxon>
        <taxon>Clostridium</taxon>
    </lineage>
</organism>
<dbReference type="GO" id="GO:0047617">
    <property type="term" value="F:fatty acyl-CoA hydrolase activity"/>
    <property type="evidence" value="ECO:0007669"/>
    <property type="project" value="InterPro"/>
</dbReference>
<dbReference type="AlphaFoldDB" id="A0A0A0I2M2"/>
<dbReference type="InterPro" id="IPR003736">
    <property type="entry name" value="PAAI_dom"/>
</dbReference>
<dbReference type="Proteomes" id="UP000030012">
    <property type="component" value="Unassembled WGS sequence"/>
</dbReference>
<dbReference type="InterPro" id="IPR029069">
    <property type="entry name" value="HotDog_dom_sf"/>
</dbReference>
<dbReference type="Gene3D" id="3.10.129.10">
    <property type="entry name" value="Hotdog Thioesterase"/>
    <property type="match status" value="1"/>
</dbReference>
<gene>
    <name evidence="4" type="ORF">Z968_11505</name>
</gene>
<protein>
    <submittedName>
        <fullName evidence="4">Thioesterase</fullName>
    </submittedName>
</protein>
<dbReference type="Pfam" id="PF03061">
    <property type="entry name" value="4HBT"/>
    <property type="match status" value="1"/>
</dbReference>
<feature type="domain" description="Thioesterase" evidence="3">
    <location>
        <begin position="51"/>
        <end position="122"/>
    </location>
</feature>
<dbReference type="EMBL" id="JENJ01000068">
    <property type="protein sequence ID" value="KGM94571.1"/>
    <property type="molecule type" value="Genomic_DNA"/>
</dbReference>
<comment type="caution">
    <text evidence="4">The sequence shown here is derived from an EMBL/GenBank/DDBJ whole genome shotgun (WGS) entry which is preliminary data.</text>
</comment>
<evidence type="ECO:0000256" key="1">
    <source>
        <dbReference type="ARBA" id="ARBA00008324"/>
    </source>
</evidence>
<evidence type="ECO:0000256" key="2">
    <source>
        <dbReference type="ARBA" id="ARBA00022801"/>
    </source>
</evidence>
<dbReference type="InterPro" id="IPR039298">
    <property type="entry name" value="ACOT13"/>
</dbReference>
<dbReference type="RefSeq" id="WP_039256138.1">
    <property type="nucleotide sequence ID" value="NZ_JENJ01000068.1"/>
</dbReference>
<comment type="similarity">
    <text evidence="1">Belongs to the thioesterase PaaI family.</text>
</comment>
<reference evidence="4 5" key="1">
    <citation type="submission" date="2014-01" db="EMBL/GenBank/DDBJ databases">
        <title>Plasmidome dynamics in the species complex Clostridium novyi sensu lato converts strains of independent lineages into distinctly different pathogens.</title>
        <authorList>
            <person name="Skarin H."/>
            <person name="Segerman B."/>
        </authorList>
    </citation>
    <scope>NUCLEOTIDE SEQUENCE [LARGE SCALE GENOMIC DNA]</scope>
    <source>
        <strain evidence="4 5">4552</strain>
    </source>
</reference>
<dbReference type="InterPro" id="IPR006683">
    <property type="entry name" value="Thioestr_dom"/>
</dbReference>
<dbReference type="PANTHER" id="PTHR21660">
    <property type="entry name" value="THIOESTERASE SUPERFAMILY MEMBER-RELATED"/>
    <property type="match status" value="1"/>
</dbReference>
<proteinExistence type="inferred from homology"/>
<evidence type="ECO:0000313" key="4">
    <source>
        <dbReference type="EMBL" id="KGM94571.1"/>
    </source>
</evidence>
<evidence type="ECO:0000313" key="5">
    <source>
        <dbReference type="Proteomes" id="UP000030012"/>
    </source>
</evidence>
<accession>A0A0A0I2M2</accession>
<dbReference type="CDD" id="cd03443">
    <property type="entry name" value="PaaI_thioesterase"/>
    <property type="match status" value="1"/>
</dbReference>
<dbReference type="NCBIfam" id="TIGR00369">
    <property type="entry name" value="unchar_dom_1"/>
    <property type="match status" value="1"/>
</dbReference>
<dbReference type="OrthoDB" id="9813282at2"/>